<dbReference type="NCBIfam" id="TIGR01613">
    <property type="entry name" value="primase_Cterm"/>
    <property type="match status" value="1"/>
</dbReference>
<reference evidence="5" key="1">
    <citation type="journal article" date="2020" name="Nature">
        <title>Giant virus diversity and host interactions through global metagenomics.</title>
        <authorList>
            <person name="Schulz F."/>
            <person name="Roux S."/>
            <person name="Paez-Espino D."/>
            <person name="Jungbluth S."/>
            <person name="Walsh D.A."/>
            <person name="Denef V.J."/>
            <person name="McMahon K.D."/>
            <person name="Konstantinidis K.T."/>
            <person name="Eloe-Fadrosh E.A."/>
            <person name="Kyrpides N.C."/>
            <person name="Woyke T."/>
        </authorList>
    </citation>
    <scope>NUCLEOTIDE SEQUENCE</scope>
    <source>
        <strain evidence="5">GVMAG-M-3300025880-75</strain>
    </source>
</reference>
<dbReference type="AlphaFoldDB" id="A0A6C0JAV3"/>
<feature type="domain" description="SF3 helicase" evidence="4">
    <location>
        <begin position="643"/>
        <end position="805"/>
    </location>
</feature>
<sequence length="948" mass="111216">MNYKMSGTKIVRTLPAFLRFHKIKKDGNNKPSTHTRIGGKDKNNEIIYGGNYHIPEEGMDKFYELYHKHVFEQGNEEYLTETQDLENGGTLLVDIDMRLSKETTERIFDDEDKLSIIELYCEAIKELFDFKEETEVPVYLFQKDNIVVQEDKETKDGLHLVFGIQMKHTVQMLLRDVVMKKEEEMQLFGEEGLMCVNDSKDIFDECISSGRNNWQVWGSRKPGCEAYKLKNKYILHFMPDNEPYSLEMDSIDNINIKDMLPIVSAKNKQIIKFDDEKVCEIYPIYKDKLQNIIKPKKKIVKKSTNKSINKSPMVILSGLNNTEWPDNDENLSLLIDNTMDCLNLKDYHLKELHQITLILDENYYNPFKNWLEVGWALHNTSSDFLFWTWVKFSSKSNNFEWGSIPEMHNKWQNMKDEGFTFRSIHYWAKGVNPQEYKQIHDNSIEQLVYKTLPGGGNDTDIAILAKNLFMGEFACVSMVEKKWFQYFGHRWKWSDGGVGLRIKLSQEVESLYQHAAQNEKDKSTDEEYSAGEREGFLQNASSFNRITIKLKTHNQKKAVMGECQEQFYNEEMMTKMDENKQLLGFDNGVYDFKCKCFRRGLPEDYISFTTRTNYIPFNPQNQEHIEIKAEIDDFMEKVFPNKDLRKYMWDHAASTLIGDNINQKFIIYTGVGGNGKSIWVDLMNLVLGDYADKINIALLTQKRNSIGGPTPEIAKLKGRRFVSMDEPSVGDELNEGIMKQMTGGDEMEGRAMYAKKMLKFVPQFELTCCTNHLFTIKSNDKGTWRRIRQVDFRSEFIDIEDYEIKKAQGLVDDEERPIYIKDLKLKEKLPNWVQVFTSILIERVNQTGGIVKDCPMVLEASKIYEEKENFWRQFINDNIVKGSVDDKIKKTEIRNHFNEWYQTNYQQRPPKATELYEQLEKNIGKQRNKCWYGYKIAYETYDSEDEME</sequence>
<evidence type="ECO:0000259" key="4">
    <source>
        <dbReference type="PROSITE" id="PS51206"/>
    </source>
</evidence>
<evidence type="ECO:0000256" key="1">
    <source>
        <dbReference type="ARBA" id="ARBA00022741"/>
    </source>
</evidence>
<dbReference type="Gene3D" id="3.40.50.300">
    <property type="entry name" value="P-loop containing nucleotide triphosphate hydrolases"/>
    <property type="match status" value="1"/>
</dbReference>
<evidence type="ECO:0000256" key="3">
    <source>
        <dbReference type="ARBA" id="ARBA00022840"/>
    </source>
</evidence>
<dbReference type="Pfam" id="PF08707">
    <property type="entry name" value="PriCT_2"/>
    <property type="match status" value="1"/>
</dbReference>
<dbReference type="PROSITE" id="PS51206">
    <property type="entry name" value="SF3_HELICASE_1"/>
    <property type="match status" value="1"/>
</dbReference>
<keyword evidence="2" id="KW-0378">Hydrolase</keyword>
<keyword evidence="1" id="KW-0547">Nucleotide-binding</keyword>
<dbReference type="PANTHER" id="PTHR35372:SF2">
    <property type="entry name" value="SF3 HELICASE DOMAIN-CONTAINING PROTEIN"/>
    <property type="match status" value="1"/>
</dbReference>
<keyword evidence="3" id="KW-0067">ATP-binding</keyword>
<dbReference type="InterPro" id="IPR014819">
    <property type="entry name" value="PriCT_2"/>
</dbReference>
<dbReference type="InterPro" id="IPR014015">
    <property type="entry name" value="Helicase_SF3_DNA-vir"/>
</dbReference>
<organism evidence="5">
    <name type="scientific">viral metagenome</name>
    <dbReference type="NCBI Taxonomy" id="1070528"/>
    <lineage>
        <taxon>unclassified sequences</taxon>
        <taxon>metagenomes</taxon>
        <taxon>organismal metagenomes</taxon>
    </lineage>
</organism>
<evidence type="ECO:0000256" key="2">
    <source>
        <dbReference type="ARBA" id="ARBA00022801"/>
    </source>
</evidence>
<evidence type="ECO:0000313" key="5">
    <source>
        <dbReference type="EMBL" id="QHU02433.1"/>
    </source>
</evidence>
<protein>
    <recommendedName>
        <fullName evidence="4">SF3 helicase domain-containing protein</fullName>
    </recommendedName>
</protein>
<dbReference type="InterPro" id="IPR027417">
    <property type="entry name" value="P-loop_NTPase"/>
</dbReference>
<dbReference type="GO" id="GO:0005524">
    <property type="term" value="F:ATP binding"/>
    <property type="evidence" value="ECO:0007669"/>
    <property type="project" value="UniProtKB-KW"/>
</dbReference>
<dbReference type="EMBL" id="MN740357">
    <property type="protein sequence ID" value="QHU02433.1"/>
    <property type="molecule type" value="Genomic_DNA"/>
</dbReference>
<dbReference type="Pfam" id="PF23162">
    <property type="entry name" value="AEP_C962R"/>
    <property type="match status" value="1"/>
</dbReference>
<dbReference type="InterPro" id="IPR056443">
    <property type="entry name" value="AEP_C962R"/>
</dbReference>
<dbReference type="Pfam" id="PF08706">
    <property type="entry name" value="D5_N"/>
    <property type="match status" value="1"/>
</dbReference>
<dbReference type="GO" id="GO:0016817">
    <property type="term" value="F:hydrolase activity, acting on acid anhydrides"/>
    <property type="evidence" value="ECO:0007669"/>
    <property type="project" value="InterPro"/>
</dbReference>
<proteinExistence type="predicted"/>
<dbReference type="InterPro" id="IPR014818">
    <property type="entry name" value="Phage/plasmid_primase_P4_C"/>
</dbReference>
<dbReference type="InterPro" id="IPR006500">
    <property type="entry name" value="Helicase_put_C_phage/plasmid"/>
</dbReference>
<name>A0A6C0JAV3_9ZZZZ</name>
<dbReference type="InterPro" id="IPR051620">
    <property type="entry name" value="ORF904-like_C"/>
</dbReference>
<dbReference type="PANTHER" id="PTHR35372">
    <property type="entry name" value="ATP BINDING PROTEIN-RELATED"/>
    <property type="match status" value="1"/>
</dbReference>
<accession>A0A6C0JAV3</accession>